<sequence length="398" mass="47447">MDEIRRSKNTDISEMAKTTYIRRFEKYYIKEEDSFSLKLPFIEGELMPLKFDLLTYDYNTDESKLVFPKGRYVVPIEGSKNIEYRPLIDFPDLFFAFSNLGRNSEVNEEEIIKFIKTYGGNLVESIKLKYLKRVSDKIASVDLDIPINKYNIEDIYKYAREAFFVFQLYDQLKSKNIKKLRNTLIDFYEFVDKIIHTNSELSSIPYATTFRNGFVKYIQYIVDEWEEIMKKFDINKSIFIESVKSGNKEMINFMLTELMTDYMVIELATNLINVVIAFRTANINIRIDFEGVMMESESKIDFIPSWGYTDLIQAIWLHFWLIVTKQIKIRYTYCEFCGLPILNPRKNQRFHPGCRQAWFNQQKRNAIKMYKEGLNIEEIAIKLNRDVEQIKEWVKKET</sequence>
<protein>
    <submittedName>
        <fullName evidence="1">Peptidase M23</fullName>
    </submittedName>
</protein>
<evidence type="ECO:0000313" key="2">
    <source>
        <dbReference type="Proteomes" id="UP000214975"/>
    </source>
</evidence>
<accession>A0A223HYD0</accession>
<proteinExistence type="predicted"/>
<dbReference type="AlphaFoldDB" id="A0A223HYD0"/>
<evidence type="ECO:0000313" key="1">
    <source>
        <dbReference type="EMBL" id="AST57486.1"/>
    </source>
</evidence>
<organism evidence="1 2">
    <name type="scientific">Thermoanaerobacterium thermosaccharolyticum</name>
    <name type="common">Clostridium thermosaccharolyticum</name>
    <dbReference type="NCBI Taxonomy" id="1517"/>
    <lineage>
        <taxon>Bacteria</taxon>
        <taxon>Bacillati</taxon>
        <taxon>Bacillota</taxon>
        <taxon>Clostridia</taxon>
        <taxon>Thermoanaerobacterales</taxon>
        <taxon>Thermoanaerobacteraceae</taxon>
        <taxon>Thermoanaerobacterium</taxon>
    </lineage>
</organism>
<name>A0A223HYD0_THETR</name>
<dbReference type="EMBL" id="CP016893">
    <property type="protein sequence ID" value="AST57486.1"/>
    <property type="molecule type" value="Genomic_DNA"/>
</dbReference>
<gene>
    <name evidence="1" type="ORF">Thert_01435</name>
</gene>
<dbReference type="RefSeq" id="WP_094397256.1">
    <property type="nucleotide sequence ID" value="NZ_CP016893.1"/>
</dbReference>
<dbReference type="Proteomes" id="UP000214975">
    <property type="component" value="Chromosome"/>
</dbReference>
<reference evidence="1 2" key="1">
    <citation type="submission" date="2016-08" db="EMBL/GenBank/DDBJ databases">
        <title>A novel genetic cassette of butanologenic Thermoanaerobacterium thermosaccharolyticum that directly convert cellulose to butanol.</title>
        <authorList>
            <person name="Li T."/>
            <person name="He J."/>
        </authorList>
    </citation>
    <scope>NUCLEOTIDE SEQUENCE [LARGE SCALE GENOMIC DNA]</scope>
    <source>
        <strain evidence="1 2">TG57</strain>
    </source>
</reference>